<dbReference type="Proteomes" id="UP000499080">
    <property type="component" value="Unassembled WGS sequence"/>
</dbReference>
<evidence type="ECO:0000313" key="1">
    <source>
        <dbReference type="EMBL" id="GBN42237.1"/>
    </source>
</evidence>
<evidence type="ECO:0000313" key="2">
    <source>
        <dbReference type="Proteomes" id="UP000499080"/>
    </source>
</evidence>
<keyword evidence="2" id="KW-1185">Reference proteome</keyword>
<accession>A0A4Y2NWB0</accession>
<organism evidence="1 2">
    <name type="scientific">Araneus ventricosus</name>
    <name type="common">Orbweaver spider</name>
    <name type="synonym">Epeira ventricosa</name>
    <dbReference type="NCBI Taxonomy" id="182803"/>
    <lineage>
        <taxon>Eukaryota</taxon>
        <taxon>Metazoa</taxon>
        <taxon>Ecdysozoa</taxon>
        <taxon>Arthropoda</taxon>
        <taxon>Chelicerata</taxon>
        <taxon>Arachnida</taxon>
        <taxon>Araneae</taxon>
        <taxon>Araneomorphae</taxon>
        <taxon>Entelegynae</taxon>
        <taxon>Araneoidea</taxon>
        <taxon>Araneidae</taxon>
        <taxon>Araneus</taxon>
    </lineage>
</organism>
<proteinExistence type="predicted"/>
<name>A0A4Y2NWB0_ARAVE</name>
<dbReference type="EMBL" id="BGPR01009781">
    <property type="protein sequence ID" value="GBN42237.1"/>
    <property type="molecule type" value="Genomic_DNA"/>
</dbReference>
<gene>
    <name evidence="1" type="ORF">AVEN_44509_1</name>
</gene>
<reference evidence="1 2" key="1">
    <citation type="journal article" date="2019" name="Sci. Rep.">
        <title>Orb-weaving spider Araneus ventricosus genome elucidates the spidroin gene catalogue.</title>
        <authorList>
            <person name="Kono N."/>
            <person name="Nakamura H."/>
            <person name="Ohtoshi R."/>
            <person name="Moran D.A.P."/>
            <person name="Shinohara A."/>
            <person name="Yoshida Y."/>
            <person name="Fujiwara M."/>
            <person name="Mori M."/>
            <person name="Tomita M."/>
            <person name="Arakawa K."/>
        </authorList>
    </citation>
    <scope>NUCLEOTIDE SEQUENCE [LARGE SCALE GENOMIC DNA]</scope>
</reference>
<protein>
    <submittedName>
        <fullName evidence="1">Uncharacterized protein</fullName>
    </submittedName>
</protein>
<sequence>MKVRHRCTPLENVEDYERLILLVPHRDGLVDVRTRRESVTITFYLALLPRDGATIDFNSLSYQEMALQGLFAIRRRRMDRVS</sequence>
<dbReference type="AlphaFoldDB" id="A0A4Y2NWB0"/>
<comment type="caution">
    <text evidence="1">The sequence shown here is derived from an EMBL/GenBank/DDBJ whole genome shotgun (WGS) entry which is preliminary data.</text>
</comment>